<sequence length="178" mass="20386">MVQLAPFINQIGVICVGGRLRHSKLNNTMKHPILLPQRCHFTELLIRHYHQLLLYGGVNATLSMISQRYWIVPGRAAVRRVVYSCVPCTKYRATKPQPLMANLPIPRVTAQRLFYIAGMDYGGPPFVVKESRRRGARTHKAYLALLICMAEEALHLEIVTDLSTDSFLTELDRFKLRR</sequence>
<gene>
    <name evidence="3" type="primary">LOC112690685</name>
</gene>
<keyword evidence="2" id="KW-1185">Reference proteome</keyword>
<reference evidence="3" key="1">
    <citation type="submission" date="2025-08" db="UniProtKB">
        <authorList>
            <consortium name="RefSeq"/>
        </authorList>
    </citation>
    <scope>IDENTIFICATION</scope>
    <source>
        <tissue evidence="3">Whole body</tissue>
    </source>
</reference>
<dbReference type="Gene3D" id="1.10.340.70">
    <property type="match status" value="1"/>
</dbReference>
<dbReference type="AlphaFoldDB" id="A0A8B8GC81"/>
<dbReference type="GeneID" id="112690685"/>
<dbReference type="PANTHER" id="PTHR47331:SF5">
    <property type="entry name" value="RIBONUCLEASE H"/>
    <property type="match status" value="1"/>
</dbReference>
<protein>
    <submittedName>
        <fullName evidence="3">Uncharacterized protein LOC112690685</fullName>
    </submittedName>
</protein>
<evidence type="ECO:0000313" key="3">
    <source>
        <dbReference type="RefSeq" id="XP_025420533.1"/>
    </source>
</evidence>
<accession>A0A8B8GC81</accession>
<name>A0A8B8GC81_9HEMI</name>
<dbReference type="PANTHER" id="PTHR47331">
    <property type="entry name" value="PHD-TYPE DOMAIN-CONTAINING PROTEIN"/>
    <property type="match status" value="1"/>
</dbReference>
<dbReference type="Proteomes" id="UP000694846">
    <property type="component" value="Unplaced"/>
</dbReference>
<dbReference type="RefSeq" id="XP_025420533.1">
    <property type="nucleotide sequence ID" value="XM_025564748.1"/>
</dbReference>
<evidence type="ECO:0000259" key="1">
    <source>
        <dbReference type="Pfam" id="PF17921"/>
    </source>
</evidence>
<feature type="domain" description="Integrase zinc-binding" evidence="1">
    <location>
        <begin position="42"/>
        <end position="93"/>
    </location>
</feature>
<evidence type="ECO:0000313" key="2">
    <source>
        <dbReference type="Proteomes" id="UP000694846"/>
    </source>
</evidence>
<organism evidence="2 3">
    <name type="scientific">Sipha flava</name>
    <name type="common">yellow sugarcane aphid</name>
    <dbReference type="NCBI Taxonomy" id="143950"/>
    <lineage>
        <taxon>Eukaryota</taxon>
        <taxon>Metazoa</taxon>
        <taxon>Ecdysozoa</taxon>
        <taxon>Arthropoda</taxon>
        <taxon>Hexapoda</taxon>
        <taxon>Insecta</taxon>
        <taxon>Pterygota</taxon>
        <taxon>Neoptera</taxon>
        <taxon>Paraneoptera</taxon>
        <taxon>Hemiptera</taxon>
        <taxon>Sternorrhyncha</taxon>
        <taxon>Aphidomorpha</taxon>
        <taxon>Aphidoidea</taxon>
        <taxon>Aphididae</taxon>
        <taxon>Sipha</taxon>
    </lineage>
</organism>
<dbReference type="Pfam" id="PF17921">
    <property type="entry name" value="Integrase_H2C2"/>
    <property type="match status" value="1"/>
</dbReference>
<proteinExistence type="predicted"/>
<dbReference type="InterPro" id="IPR041588">
    <property type="entry name" value="Integrase_H2C2"/>
</dbReference>
<dbReference type="OrthoDB" id="6624926at2759"/>